<dbReference type="EC" id="3.1.4.53" evidence="5"/>
<feature type="transmembrane region" description="Helical" evidence="3">
    <location>
        <begin position="35"/>
        <end position="53"/>
    </location>
</feature>
<proteinExistence type="predicted"/>
<keyword evidence="3" id="KW-0812">Transmembrane</keyword>
<sequence length="384" mass="42514">MSAFIVPVIVLLIASAFYIHHRLVPPTWPRWRRWAAFMVILGLALCLPAQFYLRFAMRETGIHNTITVVNYGFGFYSLLLTFTLAQGLFGHAVGFTPQHKKLPNDRRQFLRQTSRIGVLGATAAVFGYAAERALAEPTVQRIRLPITDLPAELEGLTIAQISDVHIGQLQGEEAYIQKIIATVNALNVDIMTVTGDVVDGSVARLAHSVEPLRNLRSKYGTYFVTGNHEYYSGAPAWIDHFKNFGWRILENEHDVLTIANHAVVVAGVHDLKAEQHIIAHSCNPSKALSDAPTDAAFTLLLAHHPGTAELTNNLNIDLQLSGHTHAGQYFPATWVIQYFHKFARGLNKNNAGWVYVNSGTGYWGPALRTTDISGEITLMTLARA</sequence>
<dbReference type="PANTHER" id="PTHR31302:SF31">
    <property type="entry name" value="PHOSPHODIESTERASE YAEI"/>
    <property type="match status" value="1"/>
</dbReference>
<dbReference type="GO" id="GO:0008758">
    <property type="term" value="F:UDP-2,3-diacylglucosamine hydrolase activity"/>
    <property type="evidence" value="ECO:0007669"/>
    <property type="project" value="TreeGrafter"/>
</dbReference>
<dbReference type="SUPFAM" id="SSF56300">
    <property type="entry name" value="Metallo-dependent phosphatases"/>
    <property type="match status" value="1"/>
</dbReference>
<keyword evidence="1" id="KW-0479">Metal-binding</keyword>
<evidence type="ECO:0000259" key="4">
    <source>
        <dbReference type="Pfam" id="PF00149"/>
    </source>
</evidence>
<gene>
    <name evidence="5" type="primary">cpdA</name>
    <name evidence="5" type="ORF">DTO96_102082</name>
</gene>
<dbReference type="Pfam" id="PF00149">
    <property type="entry name" value="Metallophos"/>
    <property type="match status" value="1"/>
</dbReference>
<dbReference type="GO" id="GO:0016020">
    <property type="term" value="C:membrane"/>
    <property type="evidence" value="ECO:0007669"/>
    <property type="project" value="GOC"/>
</dbReference>
<evidence type="ECO:0000256" key="3">
    <source>
        <dbReference type="SAM" id="Phobius"/>
    </source>
</evidence>
<dbReference type="CDD" id="cd07385">
    <property type="entry name" value="MPP_YkuE_C"/>
    <property type="match status" value="1"/>
</dbReference>
<dbReference type="InterPro" id="IPR029052">
    <property type="entry name" value="Metallo-depent_PP-like"/>
</dbReference>
<dbReference type="InterPro" id="IPR051158">
    <property type="entry name" value="Metallophosphoesterase_sf"/>
</dbReference>
<dbReference type="PANTHER" id="PTHR31302">
    <property type="entry name" value="TRANSMEMBRANE PROTEIN WITH METALLOPHOSPHOESTERASE DOMAIN-RELATED"/>
    <property type="match status" value="1"/>
</dbReference>
<dbReference type="InterPro" id="IPR004843">
    <property type="entry name" value="Calcineurin-like_PHP"/>
</dbReference>
<dbReference type="GO" id="GO:0004115">
    <property type="term" value="F:3',5'-cyclic-AMP phosphodiesterase activity"/>
    <property type="evidence" value="ECO:0007669"/>
    <property type="project" value="UniProtKB-EC"/>
</dbReference>
<evidence type="ECO:0000256" key="2">
    <source>
        <dbReference type="ARBA" id="ARBA00022801"/>
    </source>
</evidence>
<keyword evidence="3" id="KW-0472">Membrane</keyword>
<keyword evidence="2 5" id="KW-0378">Hydrolase</keyword>
<name>A0A345DD95_9BURK</name>
<keyword evidence="3" id="KW-1133">Transmembrane helix</keyword>
<dbReference type="GO" id="GO:0009245">
    <property type="term" value="P:lipid A biosynthetic process"/>
    <property type="evidence" value="ECO:0007669"/>
    <property type="project" value="TreeGrafter"/>
</dbReference>
<dbReference type="EMBL" id="CP031124">
    <property type="protein sequence ID" value="AXF86333.1"/>
    <property type="molecule type" value="Genomic_DNA"/>
</dbReference>
<evidence type="ECO:0000256" key="1">
    <source>
        <dbReference type="ARBA" id="ARBA00022723"/>
    </source>
</evidence>
<feature type="transmembrane region" description="Helical" evidence="3">
    <location>
        <begin position="73"/>
        <end position="95"/>
    </location>
</feature>
<dbReference type="AlphaFoldDB" id="A0A345DD95"/>
<accession>A0A345DD95</accession>
<organism evidence="5 6">
    <name type="scientific">Ephemeroptericola cinctiostellae</name>
    <dbReference type="NCBI Taxonomy" id="2268024"/>
    <lineage>
        <taxon>Bacteria</taxon>
        <taxon>Pseudomonadati</taxon>
        <taxon>Pseudomonadota</taxon>
        <taxon>Betaproteobacteria</taxon>
        <taxon>Burkholderiales</taxon>
        <taxon>Burkholderiaceae</taxon>
        <taxon>Ephemeroptericola</taxon>
    </lineage>
</organism>
<feature type="domain" description="Calcineurin-like phosphoesterase" evidence="4">
    <location>
        <begin position="157"/>
        <end position="326"/>
    </location>
</feature>
<dbReference type="Gene3D" id="3.60.21.10">
    <property type="match status" value="1"/>
</dbReference>
<evidence type="ECO:0000313" key="5">
    <source>
        <dbReference type="EMBL" id="AXF86333.1"/>
    </source>
</evidence>
<reference evidence="6" key="1">
    <citation type="submission" date="2018-07" db="EMBL/GenBank/DDBJ databases">
        <authorList>
            <person name="Kim H."/>
        </authorList>
    </citation>
    <scope>NUCLEOTIDE SEQUENCE [LARGE SCALE GENOMIC DNA]</scope>
    <source>
        <strain evidence="6">F02</strain>
    </source>
</reference>
<protein>
    <submittedName>
        <fullName evidence="5">3',5'-cyclic adenosine monophosphate phosphodiesterase CpdA</fullName>
        <ecNumber evidence="5">3.1.4.53</ecNumber>
    </submittedName>
</protein>
<dbReference type="Proteomes" id="UP000252182">
    <property type="component" value="Chromosome"/>
</dbReference>
<dbReference type="GO" id="GO:0046872">
    <property type="term" value="F:metal ion binding"/>
    <property type="evidence" value="ECO:0007669"/>
    <property type="project" value="UniProtKB-KW"/>
</dbReference>
<evidence type="ECO:0000313" key="6">
    <source>
        <dbReference type="Proteomes" id="UP000252182"/>
    </source>
</evidence>
<keyword evidence="6" id="KW-1185">Reference proteome</keyword>
<dbReference type="KEGG" id="hyf:DTO96_102082"/>
<feature type="transmembrane region" description="Helical" evidence="3">
    <location>
        <begin position="6"/>
        <end position="23"/>
    </location>
</feature>